<dbReference type="Proteomes" id="UP000321083">
    <property type="component" value="Unassembled WGS sequence"/>
</dbReference>
<dbReference type="InterPro" id="IPR001750">
    <property type="entry name" value="ND/Mrp_TM"/>
</dbReference>
<evidence type="ECO:0000313" key="6">
    <source>
        <dbReference type="Proteomes" id="UP000321083"/>
    </source>
</evidence>
<feature type="transmembrane region" description="Helical" evidence="3">
    <location>
        <begin position="6"/>
        <end position="27"/>
    </location>
</feature>
<feature type="transmembrane region" description="Helical" evidence="3">
    <location>
        <begin position="191"/>
        <end position="213"/>
    </location>
</feature>
<feature type="transmembrane region" description="Helical" evidence="3">
    <location>
        <begin position="134"/>
        <end position="152"/>
    </location>
</feature>
<dbReference type="GO" id="GO:0042773">
    <property type="term" value="P:ATP synthesis coupled electron transport"/>
    <property type="evidence" value="ECO:0007669"/>
    <property type="project" value="InterPro"/>
</dbReference>
<dbReference type="GO" id="GO:0003954">
    <property type="term" value="F:NADH dehydrogenase activity"/>
    <property type="evidence" value="ECO:0007669"/>
    <property type="project" value="TreeGrafter"/>
</dbReference>
<keyword evidence="3" id="KW-1133">Transmembrane helix</keyword>
<dbReference type="InterPro" id="IPR003918">
    <property type="entry name" value="NADH_UbQ_OxRdtase"/>
</dbReference>
<dbReference type="GO" id="GO:0012505">
    <property type="term" value="C:endomembrane system"/>
    <property type="evidence" value="ECO:0007669"/>
    <property type="project" value="UniProtKB-SubCell"/>
</dbReference>
<accession>A0A5C6M6E5</accession>
<feature type="transmembrane region" description="Helical" evidence="3">
    <location>
        <begin position="36"/>
        <end position="53"/>
    </location>
</feature>
<comment type="caution">
    <text evidence="5">The sequence shown here is derived from an EMBL/GenBank/DDBJ whole genome shotgun (WGS) entry which is preliminary data.</text>
</comment>
<dbReference type="PANTHER" id="PTHR43507">
    <property type="entry name" value="NADH-UBIQUINONE OXIDOREDUCTASE CHAIN 4"/>
    <property type="match status" value="1"/>
</dbReference>
<keyword evidence="6" id="KW-1185">Reference proteome</keyword>
<dbReference type="Pfam" id="PF00361">
    <property type="entry name" value="Proton_antipo_M"/>
    <property type="match status" value="1"/>
</dbReference>
<dbReference type="GO" id="GO:0048039">
    <property type="term" value="F:ubiquinone binding"/>
    <property type="evidence" value="ECO:0007669"/>
    <property type="project" value="TreeGrafter"/>
</dbReference>
<feature type="transmembrane region" description="Helical" evidence="3">
    <location>
        <begin position="249"/>
        <end position="271"/>
    </location>
</feature>
<dbReference type="GO" id="GO:0015990">
    <property type="term" value="P:electron transport coupled proton transport"/>
    <property type="evidence" value="ECO:0007669"/>
    <property type="project" value="TreeGrafter"/>
</dbReference>
<evidence type="ECO:0000259" key="4">
    <source>
        <dbReference type="Pfam" id="PF00361"/>
    </source>
</evidence>
<dbReference type="EMBL" id="SRHE01000199">
    <property type="protein sequence ID" value="TWW09709.1"/>
    <property type="molecule type" value="Genomic_DNA"/>
</dbReference>
<feature type="transmembrane region" description="Helical" evidence="3">
    <location>
        <begin position="225"/>
        <end position="243"/>
    </location>
</feature>
<evidence type="ECO:0000256" key="1">
    <source>
        <dbReference type="ARBA" id="ARBA00004127"/>
    </source>
</evidence>
<feature type="non-terminal residue" evidence="5">
    <location>
        <position position="286"/>
    </location>
</feature>
<dbReference type="GO" id="GO:0016020">
    <property type="term" value="C:membrane"/>
    <property type="evidence" value="ECO:0007669"/>
    <property type="project" value="UniProtKB-SubCell"/>
</dbReference>
<proteinExistence type="predicted"/>
<protein>
    <recommendedName>
        <fullName evidence="4">NADH:quinone oxidoreductase/Mrp antiporter transmembrane domain-containing protein</fullName>
    </recommendedName>
</protein>
<evidence type="ECO:0000256" key="2">
    <source>
        <dbReference type="RuleBase" id="RU000320"/>
    </source>
</evidence>
<comment type="subcellular location">
    <subcellularLocation>
        <location evidence="1">Endomembrane system</location>
        <topology evidence="1">Multi-pass membrane protein</topology>
    </subcellularLocation>
    <subcellularLocation>
        <location evidence="2">Membrane</location>
        <topology evidence="2">Multi-pass membrane protein</topology>
    </subcellularLocation>
</comment>
<sequence length="286" mass="31082">MIQELHFPWLEVGIILPLVGAGICACLTDSVRAQKVAIFVAGLTLLLAVGEWVDFSMVGSFEAHDHWDLTQRLTGRDNILVIDQLSAPLPALSSLLFLLTILSTLRTKLDRFSMSLTLFSESIVLATLSCHDPWLLIVLLSLVVLPPWLELVRRGVSPRVFLIHMGAFIVLLVAGRLLLGYAATGGQASGLSATLLTVAALLRAGVVPVHCWMADLLEKATFGTAILFLTPMTGAFAVMHLVLPVVPVWAIRSIAILSLITAVYSAGMALVQKDARRFFCYLFLSH</sequence>
<name>A0A5C6M6E5_9PLAN</name>
<feature type="transmembrane region" description="Helical" evidence="3">
    <location>
        <begin position="159"/>
        <end position="179"/>
    </location>
</feature>
<keyword evidence="2 3" id="KW-0812">Transmembrane</keyword>
<keyword evidence="3" id="KW-0472">Membrane</keyword>
<feature type="domain" description="NADH:quinone oxidoreductase/Mrp antiporter transmembrane" evidence="4">
    <location>
        <begin position="188"/>
        <end position="282"/>
    </location>
</feature>
<feature type="transmembrane region" description="Helical" evidence="3">
    <location>
        <begin position="85"/>
        <end position="105"/>
    </location>
</feature>
<dbReference type="GO" id="GO:0008137">
    <property type="term" value="F:NADH dehydrogenase (ubiquinone) activity"/>
    <property type="evidence" value="ECO:0007669"/>
    <property type="project" value="InterPro"/>
</dbReference>
<dbReference type="PANTHER" id="PTHR43507:SF1">
    <property type="entry name" value="NADH-UBIQUINONE OXIDOREDUCTASE CHAIN 4"/>
    <property type="match status" value="1"/>
</dbReference>
<dbReference type="AlphaFoldDB" id="A0A5C6M6E5"/>
<reference evidence="5 6" key="2">
    <citation type="submission" date="2019-08" db="EMBL/GenBank/DDBJ databases">
        <authorList>
            <person name="Henke P."/>
        </authorList>
    </citation>
    <scope>NUCLEOTIDE SEQUENCE [LARGE SCALE GENOMIC DNA]</scope>
    <source>
        <strain evidence="5">Phe10_nw2017</strain>
    </source>
</reference>
<reference evidence="5 6" key="1">
    <citation type="submission" date="2019-08" db="EMBL/GenBank/DDBJ databases">
        <title>100 year-old enigma solved: identification of Planctomyces bekefii, the type genus and species of the phylum Planctomycetes.</title>
        <authorList>
            <person name="Svetlana D.N."/>
            <person name="Overmann J."/>
        </authorList>
    </citation>
    <scope>NUCLEOTIDE SEQUENCE [LARGE SCALE GENOMIC DNA]</scope>
    <source>
        <strain evidence="5">Phe10_nw2017</strain>
    </source>
</reference>
<evidence type="ECO:0000256" key="3">
    <source>
        <dbReference type="SAM" id="Phobius"/>
    </source>
</evidence>
<organism evidence="5 6">
    <name type="scientific">Planctomyces bekefii</name>
    <dbReference type="NCBI Taxonomy" id="1653850"/>
    <lineage>
        <taxon>Bacteria</taxon>
        <taxon>Pseudomonadati</taxon>
        <taxon>Planctomycetota</taxon>
        <taxon>Planctomycetia</taxon>
        <taxon>Planctomycetales</taxon>
        <taxon>Planctomycetaceae</taxon>
        <taxon>Planctomyces</taxon>
    </lineage>
</organism>
<evidence type="ECO:0000313" key="5">
    <source>
        <dbReference type="EMBL" id="TWW09709.1"/>
    </source>
</evidence>
<gene>
    <name evidence="5" type="ORF">E3A20_11650</name>
</gene>